<sequence length="186" mass="20601">MLLLLAMLFTLIDAQNQVCTFGRDSGDSSCSQPGGERFYFHPHTKLCQPFYYKGCTGNANRFATRAECVATCANATASFSSSDVHDHFPYSVFCPAGNVAANDMQGPLPCDKCPRGYECQNGMCCGTRESTCSLAYDAGRYPAVGWHVPMFFYSKAFKNCLVFTYFGSEGNPNTFRHYNDCIKFCT</sequence>
<reference evidence="2" key="1">
    <citation type="submission" date="2023-10" db="EMBL/GenBank/DDBJ databases">
        <title>Genome assembly of Pristionchus species.</title>
        <authorList>
            <person name="Yoshida K."/>
            <person name="Sommer R.J."/>
        </authorList>
    </citation>
    <scope>NUCLEOTIDE SEQUENCE</scope>
    <source>
        <strain evidence="2">RS0144</strain>
    </source>
</reference>
<feature type="domain" description="BPTI/Kunitz inhibitor" evidence="1">
    <location>
        <begin position="132"/>
        <end position="185"/>
    </location>
</feature>
<gene>
    <name evidence="2" type="ORF">PENTCL1PPCAC_19505</name>
</gene>
<protein>
    <recommendedName>
        <fullName evidence="1">BPTI/Kunitz inhibitor domain-containing protein</fullName>
    </recommendedName>
</protein>
<dbReference type="GO" id="GO:0004867">
    <property type="term" value="F:serine-type endopeptidase inhibitor activity"/>
    <property type="evidence" value="ECO:0007669"/>
    <property type="project" value="InterPro"/>
</dbReference>
<dbReference type="AlphaFoldDB" id="A0AAV5TS73"/>
<accession>A0AAV5TS73</accession>
<evidence type="ECO:0000313" key="2">
    <source>
        <dbReference type="EMBL" id="GMS97330.1"/>
    </source>
</evidence>
<evidence type="ECO:0000313" key="3">
    <source>
        <dbReference type="Proteomes" id="UP001432027"/>
    </source>
</evidence>
<feature type="domain" description="BPTI/Kunitz inhibitor" evidence="1">
    <location>
        <begin position="19"/>
        <end position="72"/>
    </location>
</feature>
<evidence type="ECO:0000259" key="1">
    <source>
        <dbReference type="PROSITE" id="PS50279"/>
    </source>
</evidence>
<dbReference type="InterPro" id="IPR020901">
    <property type="entry name" value="Prtase_inh_Kunz-CS"/>
</dbReference>
<dbReference type="Pfam" id="PF00014">
    <property type="entry name" value="Kunitz_BPTI"/>
    <property type="match status" value="2"/>
</dbReference>
<comment type="caution">
    <text evidence="2">The sequence shown here is derived from an EMBL/GenBank/DDBJ whole genome shotgun (WGS) entry which is preliminary data.</text>
</comment>
<proteinExistence type="predicted"/>
<name>A0AAV5TS73_9BILA</name>
<dbReference type="PROSITE" id="PS50279">
    <property type="entry name" value="BPTI_KUNITZ_2"/>
    <property type="match status" value="2"/>
</dbReference>
<dbReference type="EMBL" id="BTSX01000004">
    <property type="protein sequence ID" value="GMS97330.1"/>
    <property type="molecule type" value="Genomic_DNA"/>
</dbReference>
<dbReference type="Proteomes" id="UP001432027">
    <property type="component" value="Unassembled WGS sequence"/>
</dbReference>
<keyword evidence="3" id="KW-1185">Reference proteome</keyword>
<dbReference type="Gene3D" id="4.10.410.10">
    <property type="entry name" value="Pancreatic trypsin inhibitor Kunitz domain"/>
    <property type="match status" value="2"/>
</dbReference>
<dbReference type="InterPro" id="IPR036880">
    <property type="entry name" value="Kunitz_BPTI_sf"/>
</dbReference>
<dbReference type="SUPFAM" id="SSF57362">
    <property type="entry name" value="BPTI-like"/>
    <property type="match status" value="2"/>
</dbReference>
<dbReference type="SMART" id="SM00131">
    <property type="entry name" value="KU"/>
    <property type="match status" value="2"/>
</dbReference>
<organism evidence="2 3">
    <name type="scientific">Pristionchus entomophagus</name>
    <dbReference type="NCBI Taxonomy" id="358040"/>
    <lineage>
        <taxon>Eukaryota</taxon>
        <taxon>Metazoa</taxon>
        <taxon>Ecdysozoa</taxon>
        <taxon>Nematoda</taxon>
        <taxon>Chromadorea</taxon>
        <taxon>Rhabditida</taxon>
        <taxon>Rhabditina</taxon>
        <taxon>Diplogasteromorpha</taxon>
        <taxon>Diplogasteroidea</taxon>
        <taxon>Neodiplogasteridae</taxon>
        <taxon>Pristionchus</taxon>
    </lineage>
</organism>
<dbReference type="InterPro" id="IPR053014">
    <property type="entry name" value="Cuticle_assoc_divergent"/>
</dbReference>
<dbReference type="PANTHER" id="PTHR46339">
    <property type="entry name" value="PROTEIN CBG15282-RELATED"/>
    <property type="match status" value="1"/>
</dbReference>
<dbReference type="PROSITE" id="PS00280">
    <property type="entry name" value="BPTI_KUNITZ_1"/>
    <property type="match status" value="1"/>
</dbReference>
<dbReference type="InterPro" id="IPR002223">
    <property type="entry name" value="Kunitz_BPTI"/>
</dbReference>
<dbReference type="CDD" id="cd00109">
    <property type="entry name" value="Kunitz-type"/>
    <property type="match status" value="2"/>
</dbReference>
<dbReference type="PRINTS" id="PR00759">
    <property type="entry name" value="BASICPTASE"/>
</dbReference>